<dbReference type="SMART" id="SM00245">
    <property type="entry name" value="TSPc"/>
    <property type="match status" value="1"/>
</dbReference>
<comment type="caution">
    <text evidence="4">The sequence shown here is derived from an EMBL/GenBank/DDBJ whole genome shotgun (WGS) entry which is preliminary data.</text>
</comment>
<name>A0ABT2BVI3_9BURK</name>
<dbReference type="PROSITE" id="PS50106">
    <property type="entry name" value="PDZ"/>
    <property type="match status" value="1"/>
</dbReference>
<protein>
    <submittedName>
        <fullName evidence="4">S41 family peptidase</fullName>
    </submittedName>
</protein>
<dbReference type="Gene3D" id="3.30.750.170">
    <property type="match status" value="1"/>
</dbReference>
<evidence type="ECO:0000259" key="3">
    <source>
        <dbReference type="PROSITE" id="PS50106"/>
    </source>
</evidence>
<evidence type="ECO:0000256" key="1">
    <source>
        <dbReference type="SAM" id="MobiDB-lite"/>
    </source>
</evidence>
<gene>
    <name evidence="4" type="ORF">NX786_07345</name>
</gene>
<dbReference type="EMBL" id="JANUHC010000002">
    <property type="protein sequence ID" value="MCS0629143.1"/>
    <property type="molecule type" value="Genomic_DNA"/>
</dbReference>
<dbReference type="SUPFAM" id="SSF50156">
    <property type="entry name" value="PDZ domain-like"/>
    <property type="match status" value="1"/>
</dbReference>
<dbReference type="SMART" id="SM00228">
    <property type="entry name" value="PDZ"/>
    <property type="match status" value="1"/>
</dbReference>
<feature type="region of interest" description="Disordered" evidence="1">
    <location>
        <begin position="41"/>
        <end position="71"/>
    </location>
</feature>
<evidence type="ECO:0000313" key="4">
    <source>
        <dbReference type="EMBL" id="MCS0629143.1"/>
    </source>
</evidence>
<dbReference type="Gene3D" id="2.30.42.10">
    <property type="match status" value="1"/>
</dbReference>
<dbReference type="Gene3D" id="3.90.226.10">
    <property type="entry name" value="2-enoyl-CoA Hydratase, Chain A, domain 1"/>
    <property type="match status" value="1"/>
</dbReference>
<reference evidence="4" key="1">
    <citation type="submission" date="2022-08" db="EMBL/GenBank/DDBJ databases">
        <title>Reclassification of Massilia species as members of the genera Telluria, Duganella, Pseudoduganella, Mokoshia gen. nov. and Zemynaea gen. nov. using orthogonal and non-orthogonal genome-based approaches.</title>
        <authorList>
            <person name="Bowman J.P."/>
        </authorList>
    </citation>
    <scope>NUCLEOTIDE SEQUENCE</scope>
    <source>
        <strain evidence="4">LMG 11547</strain>
    </source>
</reference>
<dbReference type="InterPro" id="IPR029045">
    <property type="entry name" value="ClpP/crotonase-like_dom_sf"/>
</dbReference>
<proteinExistence type="predicted"/>
<dbReference type="SUPFAM" id="SSF52096">
    <property type="entry name" value="ClpP/crotonase"/>
    <property type="match status" value="1"/>
</dbReference>
<accession>A0ABT2BVI3</accession>
<dbReference type="Proteomes" id="UP001165263">
    <property type="component" value="Unassembled WGS sequence"/>
</dbReference>
<feature type="compositionally biased region" description="Pro residues" evidence="1">
    <location>
        <begin position="58"/>
        <end position="71"/>
    </location>
</feature>
<dbReference type="InterPro" id="IPR036034">
    <property type="entry name" value="PDZ_sf"/>
</dbReference>
<feature type="signal peptide" evidence="2">
    <location>
        <begin position="1"/>
        <end position="28"/>
    </location>
</feature>
<organism evidence="4 5">
    <name type="scientific">Telluria mixta</name>
    <dbReference type="NCBI Taxonomy" id="34071"/>
    <lineage>
        <taxon>Bacteria</taxon>
        <taxon>Pseudomonadati</taxon>
        <taxon>Pseudomonadota</taxon>
        <taxon>Betaproteobacteria</taxon>
        <taxon>Burkholderiales</taxon>
        <taxon>Oxalobacteraceae</taxon>
        <taxon>Telluria group</taxon>
        <taxon>Telluria</taxon>
    </lineage>
</organism>
<dbReference type="Pfam" id="PF03572">
    <property type="entry name" value="Peptidase_S41"/>
    <property type="match status" value="1"/>
</dbReference>
<dbReference type="InterPro" id="IPR005151">
    <property type="entry name" value="Tail-specific_protease"/>
</dbReference>
<sequence length="525" mass="55291">MKSLSSFAFSSPVSRLIACAVATLVTLAGCGGGGGNPNIGASTPVAGNPGTGTTTPPTTTPTPPTATPDPIPSDYMSYQNLCAAPRTGVDAEGYAFPDRQGTLQDEMKFLRGWSDATYLWYNEIPSTVHMADYTNTLDYFDALKTPALTASGKLKDRFHFTYTTAEWDALTNASQDTGYGLTWSVNSTTAPRTWIAAIVEPGSPAAAAGIQRGDLLTAVDGIDFINTTDKAQVALLNDGLSPDTAGERHTLTIRRGDTTMDVALTSAVVTTTPVKNVKVIDTPTGKVGYLSFEDHNAVSELQLVNAFTTLKNQGAADLVLDMRYNGGGLLYVASELAYMIAGPATAGKTFERAVYNDKTAPDAPIPFRSTAYGFSAPRNMALPYLGLKRVTVLTTSDTCSASEAVINGLRGVDVQVDLIGATTCGKPYGFTPMDNCGTTYFTIQFQGTNAKGFGDFADGFAPTCAVSDDMAHALGDPAEGMLAAALSYRATNACPASSTARARGVPMHLARSQLKEIAIYPPRTR</sequence>
<dbReference type="Pfam" id="PF17820">
    <property type="entry name" value="PDZ_6"/>
    <property type="match status" value="1"/>
</dbReference>
<dbReference type="RefSeq" id="WP_259448307.1">
    <property type="nucleotide sequence ID" value="NZ_CP119520.1"/>
</dbReference>
<dbReference type="InterPro" id="IPR041489">
    <property type="entry name" value="PDZ_6"/>
</dbReference>
<evidence type="ECO:0000313" key="5">
    <source>
        <dbReference type="Proteomes" id="UP001165263"/>
    </source>
</evidence>
<keyword evidence="2" id="KW-0732">Signal</keyword>
<dbReference type="CDD" id="cd07561">
    <property type="entry name" value="Peptidase_S41_CPP_like"/>
    <property type="match status" value="1"/>
</dbReference>
<dbReference type="PANTHER" id="PTHR32060">
    <property type="entry name" value="TAIL-SPECIFIC PROTEASE"/>
    <property type="match status" value="1"/>
</dbReference>
<feature type="chain" id="PRO_5047175568" evidence="2">
    <location>
        <begin position="29"/>
        <end position="525"/>
    </location>
</feature>
<keyword evidence="5" id="KW-1185">Reference proteome</keyword>
<dbReference type="InterPro" id="IPR001478">
    <property type="entry name" value="PDZ"/>
</dbReference>
<evidence type="ECO:0000256" key="2">
    <source>
        <dbReference type="SAM" id="SignalP"/>
    </source>
</evidence>
<feature type="compositionally biased region" description="Low complexity" evidence="1">
    <location>
        <begin position="43"/>
        <end position="57"/>
    </location>
</feature>
<dbReference type="PANTHER" id="PTHR32060:SF30">
    <property type="entry name" value="CARBOXY-TERMINAL PROCESSING PROTEASE CTPA"/>
    <property type="match status" value="1"/>
</dbReference>
<feature type="domain" description="PDZ" evidence="3">
    <location>
        <begin position="199"/>
        <end position="238"/>
    </location>
</feature>
<dbReference type="PROSITE" id="PS51257">
    <property type="entry name" value="PROKAR_LIPOPROTEIN"/>
    <property type="match status" value="1"/>
</dbReference>